<proteinExistence type="predicted"/>
<feature type="domain" description="Carrier" evidence="3">
    <location>
        <begin position="545"/>
        <end position="628"/>
    </location>
</feature>
<dbReference type="InterPro" id="IPR000873">
    <property type="entry name" value="AMP-dep_synth/lig_dom"/>
</dbReference>
<dbReference type="InterPro" id="IPR009081">
    <property type="entry name" value="PP-bd_ACP"/>
</dbReference>
<dbReference type="InterPro" id="IPR036291">
    <property type="entry name" value="NAD(P)-bd_dom_sf"/>
</dbReference>
<dbReference type="PANTHER" id="PTHR43439:SF2">
    <property type="entry name" value="ENZYME, PUTATIVE (JCVI)-RELATED"/>
    <property type="match status" value="1"/>
</dbReference>
<keyword evidence="5" id="KW-1185">Reference proteome</keyword>
<dbReference type="InterPro" id="IPR020845">
    <property type="entry name" value="AMP-binding_CS"/>
</dbReference>
<dbReference type="Gene3D" id="3.40.50.12780">
    <property type="entry name" value="N-terminal domain of ligase-like"/>
    <property type="match status" value="1"/>
</dbReference>
<dbReference type="PROSITE" id="PS00012">
    <property type="entry name" value="PHOSPHOPANTETHEINE"/>
    <property type="match status" value="1"/>
</dbReference>
<dbReference type="STRING" id="109264.A0A1F7ZTK8"/>
<dbReference type="Pfam" id="PF23562">
    <property type="entry name" value="AMP-binding_C_3"/>
    <property type="match status" value="1"/>
</dbReference>
<dbReference type="SMART" id="SM00823">
    <property type="entry name" value="PKS_PP"/>
    <property type="match status" value="1"/>
</dbReference>
<dbReference type="GO" id="GO:0031177">
    <property type="term" value="F:phosphopantetheine binding"/>
    <property type="evidence" value="ECO:0007669"/>
    <property type="project" value="InterPro"/>
</dbReference>
<dbReference type="RefSeq" id="XP_022386503.1">
    <property type="nucleotide sequence ID" value="XM_022536139.1"/>
</dbReference>
<dbReference type="Gene3D" id="3.40.50.720">
    <property type="entry name" value="NAD(P)-binding Rossmann-like Domain"/>
    <property type="match status" value="1"/>
</dbReference>
<dbReference type="GeneID" id="34452401"/>
<dbReference type="PROSITE" id="PS00455">
    <property type="entry name" value="AMP_BINDING"/>
    <property type="match status" value="1"/>
</dbReference>
<dbReference type="SUPFAM" id="SSF56801">
    <property type="entry name" value="Acetyl-CoA synthetase-like"/>
    <property type="match status" value="1"/>
</dbReference>
<dbReference type="InterPro" id="IPR042099">
    <property type="entry name" value="ANL_N_sf"/>
</dbReference>
<dbReference type="InterPro" id="IPR051414">
    <property type="entry name" value="Adenylate-forming_Reductase"/>
</dbReference>
<dbReference type="Proteomes" id="UP000179179">
    <property type="component" value="Unassembled WGS sequence"/>
</dbReference>
<evidence type="ECO:0000256" key="1">
    <source>
        <dbReference type="ARBA" id="ARBA00022450"/>
    </source>
</evidence>
<organism evidence="4 5">
    <name type="scientific">Aspergillus bombycis</name>
    <dbReference type="NCBI Taxonomy" id="109264"/>
    <lineage>
        <taxon>Eukaryota</taxon>
        <taxon>Fungi</taxon>
        <taxon>Dikarya</taxon>
        <taxon>Ascomycota</taxon>
        <taxon>Pezizomycotina</taxon>
        <taxon>Eurotiomycetes</taxon>
        <taxon>Eurotiomycetidae</taxon>
        <taxon>Eurotiales</taxon>
        <taxon>Aspergillaceae</taxon>
        <taxon>Aspergillus</taxon>
    </lineage>
</organism>
<comment type="caution">
    <text evidence="4">The sequence shown here is derived from an EMBL/GenBank/DDBJ whole genome shotgun (WGS) entry which is preliminary data.</text>
</comment>
<dbReference type="OrthoDB" id="429813at2759"/>
<evidence type="ECO:0000313" key="5">
    <source>
        <dbReference type="Proteomes" id="UP000179179"/>
    </source>
</evidence>
<dbReference type="SUPFAM" id="SSF51735">
    <property type="entry name" value="NAD(P)-binding Rossmann-fold domains"/>
    <property type="match status" value="1"/>
</dbReference>
<dbReference type="InterPro" id="IPR013120">
    <property type="entry name" value="FAR_NAD-bd"/>
</dbReference>
<keyword evidence="1" id="KW-0596">Phosphopantetheine</keyword>
<gene>
    <name evidence="4" type="ORF">ABOM_009011</name>
</gene>
<dbReference type="PROSITE" id="PS50075">
    <property type="entry name" value="CARRIER"/>
    <property type="match status" value="1"/>
</dbReference>
<dbReference type="InterPro" id="IPR036736">
    <property type="entry name" value="ACP-like_sf"/>
</dbReference>
<dbReference type="Pfam" id="PF00501">
    <property type="entry name" value="AMP-binding"/>
    <property type="match status" value="1"/>
</dbReference>
<name>A0A1F7ZTK8_9EURO</name>
<dbReference type="EMBL" id="LYCR01000082">
    <property type="protein sequence ID" value="OGM42786.1"/>
    <property type="molecule type" value="Genomic_DNA"/>
</dbReference>
<dbReference type="InterPro" id="IPR020806">
    <property type="entry name" value="PKS_PP-bd"/>
</dbReference>
<reference evidence="4 5" key="1">
    <citation type="journal article" date="2016" name="Genome Biol. Evol.">
        <title>Draft genome sequence of an aflatoxigenic Aspergillus species, A. bombycis.</title>
        <authorList>
            <person name="Moore G.G."/>
            <person name="Mack B.M."/>
            <person name="Beltz S.B."/>
            <person name="Gilbert M.K."/>
        </authorList>
    </citation>
    <scope>NUCLEOTIDE SEQUENCE [LARGE SCALE GENOMIC DNA]</scope>
    <source>
        <strain evidence="5">NRRL 26010</strain>
    </source>
</reference>
<dbReference type="Pfam" id="PF07993">
    <property type="entry name" value="NAD_binding_4"/>
    <property type="match status" value="1"/>
</dbReference>
<keyword evidence="2" id="KW-0597">Phosphoprotein</keyword>
<dbReference type="Gene3D" id="1.10.1200.10">
    <property type="entry name" value="ACP-like"/>
    <property type="match status" value="1"/>
</dbReference>
<accession>A0A1F7ZTK8</accession>
<dbReference type="PANTHER" id="PTHR43439">
    <property type="entry name" value="PHENYLACETATE-COENZYME A LIGASE"/>
    <property type="match status" value="1"/>
</dbReference>
<dbReference type="SUPFAM" id="SSF47336">
    <property type="entry name" value="ACP-like"/>
    <property type="match status" value="1"/>
</dbReference>
<evidence type="ECO:0000313" key="4">
    <source>
        <dbReference type="EMBL" id="OGM42786.1"/>
    </source>
</evidence>
<evidence type="ECO:0000259" key="3">
    <source>
        <dbReference type="PROSITE" id="PS50075"/>
    </source>
</evidence>
<dbReference type="Pfam" id="PF00550">
    <property type="entry name" value="PP-binding"/>
    <property type="match status" value="1"/>
</dbReference>
<dbReference type="AlphaFoldDB" id="A0A1F7ZTK8"/>
<sequence length="1037" mass="114953">MASIVGNRLLPHLVDSNAEADPTGTFGQILRDNNIPNQWIPLSKRQLAQAVDHAAWWFKNTVAEKCDTTTIAYMGPNDIRYMICAIALAKADYKTFLPSTRNSAEANAHLFRAVGCKCLLWGGQSQSAQGQTVIPELQVWQFPSLDELLNSSVSHYPYHKTYHDAENETFVILHSSGTTGHPKPIPLTHGYFSFMDRGAPPGTPEDCVCGWWNCLQRGEPMFQMNPIFHLIGFTLVVDAIFHGQQIIHYSSKPDVDSVLDALSTLCPRAAVIPPSILQDMSTTARGLNTISKIEYMFFAGGPLSTEAGDAISKYCKLIPLIGSTELGHIPPTKSKTSPGDWKYYEWPSYPDMHMEPHDEGLFEMVVRRLPQSRLLHGVFHVFPELQEWRTKDLFSKHPTKDGWWHFESRTDDIIVLGNGEKVNPIQMEAVVERHNLVHKAMIAGQGMAECVLLVEPDWGKLDHQGQGGSFINEIWDSVESANKQGPSYAYIEKDRVVIANREKPFQLNAKGSLRRPLVCKDYQSDISALGSVGNLGPERRSNDALLGDDMVSLIRHIVSSVSSHQELADDTDFFAAGLDSLQVIRMARSITRSIGMGSEGSHGIRIDPQIIYRYSTIKSLASYLSDAMEGNVSSGGSVEEAEDVQATMKHLINKYTNSLPNEVRKSVQVSSRSNVILTGSTGSLGSYLLNALLSEPSINKVYCLNRSSDAFERQRSSFHDRHLNVKALLSPKAEFLTADLGGKSLGLSQSKYNELLNTTDAIIHNAWKVDFNLSVYSFEQDHIRGTRNLLDLSISSRKRVHMYLVSSIATTSGWEPSKGKVPEDILPDTVDPPLRGYGQSKYVAENICLAASSRSGVPVTILRVGQIAGPTTKFGGCWNRYEWFPALVFTSRSMGFIPDSLGMPVEWIPVNTLAQIILEIIQCGNESKHDVPTKVINLVNPNRTAWATLLPTIQSRIGANPVSLQSWVRSLGDDAGNVEDRPSYKLLSFYERLACEDNPGSFPQFVTDNASAVSLTFRALGPINSSLVRTWLDQWAL</sequence>
<dbReference type="InterPro" id="IPR006162">
    <property type="entry name" value="Ppantetheine_attach_site"/>
</dbReference>
<protein>
    <submittedName>
        <fullName evidence="4">Epimerase/dehydratase family protein</fullName>
    </submittedName>
</protein>
<evidence type="ECO:0000256" key="2">
    <source>
        <dbReference type="ARBA" id="ARBA00022553"/>
    </source>
</evidence>